<name>A0A934UX20_9MICO</name>
<dbReference type="SUPFAM" id="SSF143120">
    <property type="entry name" value="YefM-like"/>
    <property type="match status" value="1"/>
</dbReference>
<accession>A0A934UX20</accession>
<comment type="similarity">
    <text evidence="1">Belongs to the phD/YefM antitoxin family.</text>
</comment>
<evidence type="ECO:0000313" key="3">
    <source>
        <dbReference type="Proteomes" id="UP000618733"/>
    </source>
</evidence>
<gene>
    <name evidence="2" type="ORF">JD292_05715</name>
</gene>
<keyword evidence="3" id="KW-1185">Reference proteome</keyword>
<dbReference type="AlphaFoldDB" id="A0A934UX20"/>
<reference evidence="2" key="1">
    <citation type="submission" date="2020-12" db="EMBL/GenBank/DDBJ databases">
        <title>Leucobacter sp. CAS2, isolated from Chromium sludge.</title>
        <authorList>
            <person name="Xu Z."/>
        </authorList>
    </citation>
    <scope>NUCLEOTIDE SEQUENCE</scope>
    <source>
        <strain evidence="2">CSA2</strain>
    </source>
</reference>
<proteinExistence type="inferred from homology"/>
<dbReference type="EMBL" id="JAEHOI010000005">
    <property type="protein sequence ID" value="MBK0421565.1"/>
    <property type="molecule type" value="Genomic_DNA"/>
</dbReference>
<evidence type="ECO:0000256" key="1">
    <source>
        <dbReference type="ARBA" id="ARBA00009981"/>
    </source>
</evidence>
<dbReference type="RefSeq" id="WP_200131780.1">
    <property type="nucleotide sequence ID" value="NZ_JAEHOI010000005.1"/>
</dbReference>
<sequence length="151" mass="16719">MNTSAAARPEFQSSELSRNPSAVFAAAESGAVTVTRRDAESFVLMNEREADSRRQLFEFAAQLIAITTDDRGSLTERMADHFPWMFALSAADRDQCAKDLVNAARAAFATEQPHLAVVELQSWRETAEALAAGFRGEPVEWLNRNDTITRP</sequence>
<evidence type="ECO:0000313" key="2">
    <source>
        <dbReference type="EMBL" id="MBK0421565.1"/>
    </source>
</evidence>
<dbReference type="InterPro" id="IPR036165">
    <property type="entry name" value="YefM-like_sf"/>
</dbReference>
<dbReference type="Proteomes" id="UP000618733">
    <property type="component" value="Unassembled WGS sequence"/>
</dbReference>
<comment type="caution">
    <text evidence="2">The sequence shown here is derived from an EMBL/GenBank/DDBJ whole genome shotgun (WGS) entry which is preliminary data.</text>
</comment>
<organism evidence="2 3">
    <name type="scientific">Leucobacter edaphi</name>
    <dbReference type="NCBI Taxonomy" id="2796472"/>
    <lineage>
        <taxon>Bacteria</taxon>
        <taxon>Bacillati</taxon>
        <taxon>Actinomycetota</taxon>
        <taxon>Actinomycetes</taxon>
        <taxon>Micrococcales</taxon>
        <taxon>Microbacteriaceae</taxon>
        <taxon>Leucobacter</taxon>
    </lineage>
</organism>
<protein>
    <submittedName>
        <fullName evidence="2">Prevent-host-death protein</fullName>
    </submittedName>
</protein>